<dbReference type="GO" id="GO:0070041">
    <property type="term" value="F:rRNA (uridine-C5-)-methyltransferase activity"/>
    <property type="evidence" value="ECO:0007669"/>
    <property type="project" value="TreeGrafter"/>
</dbReference>
<keyword evidence="2 6" id="KW-0489">Methyltransferase</keyword>
<dbReference type="Gene3D" id="2.40.50.140">
    <property type="entry name" value="Nucleic acid-binding proteins"/>
    <property type="match status" value="1"/>
</dbReference>
<dbReference type="InterPro" id="IPR002792">
    <property type="entry name" value="TRAM_dom"/>
</dbReference>
<protein>
    <submittedName>
        <fullName evidence="10">Class I SAM-dependent RNA methyltransferase</fullName>
    </submittedName>
</protein>
<dbReference type="PANTHER" id="PTHR11061:SF49">
    <property type="entry name" value="23S RRNA (URACIL(1939)-C(5))-METHYLTRANSFERASE RLMD"/>
    <property type="match status" value="1"/>
</dbReference>
<feature type="compositionally biased region" description="Low complexity" evidence="8">
    <location>
        <begin position="8"/>
        <end position="28"/>
    </location>
</feature>
<evidence type="ECO:0000259" key="9">
    <source>
        <dbReference type="PROSITE" id="PS50926"/>
    </source>
</evidence>
<feature type="binding site" evidence="6">
    <location>
        <position position="319"/>
    </location>
    <ligand>
        <name>S-adenosyl-L-methionine</name>
        <dbReference type="ChEBI" id="CHEBI:59789"/>
    </ligand>
</feature>
<evidence type="ECO:0000256" key="7">
    <source>
        <dbReference type="PROSITE-ProRule" id="PRU10015"/>
    </source>
</evidence>
<evidence type="ECO:0000256" key="6">
    <source>
        <dbReference type="PROSITE-ProRule" id="PRU01024"/>
    </source>
</evidence>
<sequence>MTRPTPRRPSAQSRKSQPQRRAAAPAAEPRVLDLTIGEIGARGDGIAEAEGTRIFVPLTVPGDRVRVRVAEPASTRGEGLRAELLDLLEPGPGRAEPACGHFGRCGGCTLQHLDDSGYAAWKVGLVRGTLSRVGLGGVPLEPLSRTPRGARRRARFAALKRGGRVWFGFNERMSHRLADLADCPVLTPRLTALIAPLRDLLAGVLPDGGACDVVASDLEGGIDLLLVGPRSLDRAARDRLVSFGEDAVARISWQADDRGSPEPIAHRRPAAVRFAGVPVTPPPGAFLQASAEGEAALVTAVTRAVGEAVGQAGRVADLFAGIGTFALPLARSAAVHAVEGDAAAVAALGKAVAGQRLTVERRDLFEAPLSAKELSRFDAVVFDPPRAGAAAQAEALAQSKVPLVVGVSCNPATFARDARTLVDGGYALSRVYPVDQFLWSAHVELVGVFRRP</sequence>
<dbReference type="SUPFAM" id="SSF53335">
    <property type="entry name" value="S-adenosyl-L-methionine-dependent methyltransferases"/>
    <property type="match status" value="1"/>
</dbReference>
<accession>A0A2S2CTN5</accession>
<feature type="binding site" evidence="6">
    <location>
        <position position="288"/>
    </location>
    <ligand>
        <name>S-adenosyl-L-methionine</name>
        <dbReference type="ChEBI" id="CHEBI:59789"/>
    </ligand>
</feature>
<dbReference type="EMBL" id="CP029353">
    <property type="protein sequence ID" value="AWK87874.1"/>
    <property type="molecule type" value="Genomic_DNA"/>
</dbReference>
<dbReference type="InterPro" id="IPR010280">
    <property type="entry name" value="U5_MeTrfase_fam"/>
</dbReference>
<keyword evidence="1" id="KW-0479">Metal-binding</keyword>
<dbReference type="RefSeq" id="WP_109329553.1">
    <property type="nucleotide sequence ID" value="NZ_CP029353.1"/>
</dbReference>
<evidence type="ECO:0000256" key="8">
    <source>
        <dbReference type="SAM" id="MobiDB-lite"/>
    </source>
</evidence>
<feature type="active site" evidence="7">
    <location>
        <position position="409"/>
    </location>
</feature>
<evidence type="ECO:0000256" key="3">
    <source>
        <dbReference type="ARBA" id="ARBA00022679"/>
    </source>
</evidence>
<feature type="binding site" evidence="6">
    <location>
        <position position="339"/>
    </location>
    <ligand>
        <name>S-adenosyl-L-methionine</name>
        <dbReference type="ChEBI" id="CHEBI:59789"/>
    </ligand>
</feature>
<dbReference type="Gene3D" id="2.40.50.1070">
    <property type="match status" value="1"/>
</dbReference>
<comment type="similarity">
    <text evidence="6">Belongs to the class I-like SAM-binding methyltransferase superfamily. RNA M5U methyltransferase family.</text>
</comment>
<dbReference type="PROSITE" id="PS51687">
    <property type="entry name" value="SAM_MT_RNA_M5U"/>
    <property type="match status" value="1"/>
</dbReference>
<dbReference type="Proteomes" id="UP000245629">
    <property type="component" value="Chromosome 2"/>
</dbReference>
<keyword evidence="1" id="KW-0004">4Fe-4S</keyword>
<keyword evidence="3 6" id="KW-0808">Transferase</keyword>
<feature type="active site" description="Nucleophile" evidence="6">
    <location>
        <position position="409"/>
    </location>
</feature>
<dbReference type="PROSITE" id="PS50926">
    <property type="entry name" value="TRAM"/>
    <property type="match status" value="1"/>
</dbReference>
<keyword evidence="4 6" id="KW-0949">S-adenosyl-L-methionine</keyword>
<dbReference type="GO" id="GO:0070475">
    <property type="term" value="P:rRNA base methylation"/>
    <property type="evidence" value="ECO:0007669"/>
    <property type="project" value="TreeGrafter"/>
</dbReference>
<dbReference type="CDD" id="cd02440">
    <property type="entry name" value="AdoMet_MTases"/>
    <property type="match status" value="1"/>
</dbReference>
<dbReference type="OrthoDB" id="9804590at2"/>
<gene>
    <name evidence="10" type="ORF">DEW08_18275</name>
</gene>
<evidence type="ECO:0000256" key="2">
    <source>
        <dbReference type="ARBA" id="ARBA00022603"/>
    </source>
</evidence>
<keyword evidence="1" id="KW-0408">Iron</keyword>
<dbReference type="SUPFAM" id="SSF50249">
    <property type="entry name" value="Nucleic acid-binding proteins"/>
    <property type="match status" value="1"/>
</dbReference>
<dbReference type="Pfam" id="PF05958">
    <property type="entry name" value="tRNA_U5-meth_tr"/>
    <property type="match status" value="1"/>
</dbReference>
<dbReference type="InterPro" id="IPR012340">
    <property type="entry name" value="NA-bd_OB-fold"/>
</dbReference>
<reference evidence="11" key="1">
    <citation type="submission" date="2018-05" db="EMBL/GenBank/DDBJ databases">
        <title>Azospirillum thermophila sp. nov., a novel isolated from hot spring.</title>
        <authorList>
            <person name="Zhao Z."/>
        </authorList>
    </citation>
    <scope>NUCLEOTIDE SEQUENCE [LARGE SCALE GENOMIC DNA]</scope>
    <source>
        <strain evidence="11">CFH 70021</strain>
    </source>
</reference>
<evidence type="ECO:0000256" key="1">
    <source>
        <dbReference type="ARBA" id="ARBA00022485"/>
    </source>
</evidence>
<dbReference type="KEGG" id="azz:DEW08_18275"/>
<dbReference type="GO" id="GO:0051539">
    <property type="term" value="F:4 iron, 4 sulfur cluster binding"/>
    <property type="evidence" value="ECO:0007669"/>
    <property type="project" value="UniProtKB-KW"/>
</dbReference>
<keyword evidence="5" id="KW-0411">Iron-sulfur</keyword>
<evidence type="ECO:0000313" key="10">
    <source>
        <dbReference type="EMBL" id="AWK87874.1"/>
    </source>
</evidence>
<evidence type="ECO:0000256" key="5">
    <source>
        <dbReference type="ARBA" id="ARBA00023014"/>
    </source>
</evidence>
<dbReference type="Gene3D" id="3.40.50.150">
    <property type="entry name" value="Vaccinia Virus protein VP39"/>
    <property type="match status" value="1"/>
</dbReference>
<feature type="domain" description="TRAM" evidence="9">
    <location>
        <begin position="25"/>
        <end position="86"/>
    </location>
</feature>
<dbReference type="AlphaFoldDB" id="A0A2S2CTN5"/>
<dbReference type="InterPro" id="IPR029063">
    <property type="entry name" value="SAM-dependent_MTases_sf"/>
</dbReference>
<name>A0A2S2CTN5_9PROT</name>
<evidence type="ECO:0000313" key="11">
    <source>
        <dbReference type="Proteomes" id="UP000245629"/>
    </source>
</evidence>
<feature type="binding site" evidence="6">
    <location>
        <position position="383"/>
    </location>
    <ligand>
        <name>S-adenosyl-L-methionine</name>
        <dbReference type="ChEBI" id="CHEBI:59789"/>
    </ligand>
</feature>
<evidence type="ECO:0000256" key="4">
    <source>
        <dbReference type="ARBA" id="ARBA00022691"/>
    </source>
</evidence>
<organism evidence="10 11">
    <name type="scientific">Azospirillum thermophilum</name>
    <dbReference type="NCBI Taxonomy" id="2202148"/>
    <lineage>
        <taxon>Bacteria</taxon>
        <taxon>Pseudomonadati</taxon>
        <taxon>Pseudomonadota</taxon>
        <taxon>Alphaproteobacteria</taxon>
        <taxon>Rhodospirillales</taxon>
        <taxon>Azospirillaceae</taxon>
        <taxon>Azospirillum</taxon>
    </lineage>
</organism>
<feature type="region of interest" description="Disordered" evidence="8">
    <location>
        <begin position="1"/>
        <end position="28"/>
    </location>
</feature>
<dbReference type="PANTHER" id="PTHR11061">
    <property type="entry name" value="RNA M5U METHYLTRANSFERASE"/>
    <property type="match status" value="1"/>
</dbReference>
<proteinExistence type="inferred from homology"/>
<dbReference type="PROSITE" id="PS01230">
    <property type="entry name" value="TRMA_1"/>
    <property type="match status" value="1"/>
</dbReference>
<keyword evidence="11" id="KW-1185">Reference proteome</keyword>
<dbReference type="InterPro" id="IPR030390">
    <property type="entry name" value="MeTrfase_TrmA_AS"/>
</dbReference>